<feature type="domain" description="Blue (type 1) copper" evidence="4">
    <location>
        <begin position="86"/>
        <end position="123"/>
    </location>
</feature>
<dbReference type="InterPro" id="IPR008972">
    <property type="entry name" value="Cupredoxin"/>
</dbReference>
<protein>
    <submittedName>
        <fullName evidence="5">Plastocyanin/azurin family copper-binding protein</fullName>
    </submittedName>
</protein>
<comment type="caution">
    <text evidence="5">The sequence shown here is derived from an EMBL/GenBank/DDBJ whole genome shotgun (WGS) entry which is preliminary data.</text>
</comment>
<dbReference type="InterPro" id="IPR052721">
    <property type="entry name" value="ET_Amicyanin"/>
</dbReference>
<dbReference type="InterPro" id="IPR000923">
    <property type="entry name" value="BlueCu_1"/>
</dbReference>
<feature type="chain" id="PRO_5046676108" evidence="3">
    <location>
        <begin position="21"/>
        <end position="124"/>
    </location>
</feature>
<reference evidence="6" key="1">
    <citation type="journal article" date="2019" name="Int. J. Syst. Evol. Microbiol.">
        <title>The Global Catalogue of Microorganisms (GCM) 10K type strain sequencing project: providing services to taxonomists for standard genome sequencing and annotation.</title>
        <authorList>
            <consortium name="The Broad Institute Genomics Platform"/>
            <consortium name="The Broad Institute Genome Sequencing Center for Infectious Disease"/>
            <person name="Wu L."/>
            <person name="Ma J."/>
        </authorList>
    </citation>
    <scope>NUCLEOTIDE SEQUENCE [LARGE SCALE GENOMIC DNA]</scope>
    <source>
        <strain evidence="6">CGMCC 1.15475</strain>
    </source>
</reference>
<dbReference type="RefSeq" id="WP_204890498.1">
    <property type="nucleotide sequence ID" value="NZ_JBHUFW010000011.1"/>
</dbReference>
<dbReference type="Pfam" id="PF00127">
    <property type="entry name" value="Copper-bind"/>
    <property type="match status" value="1"/>
</dbReference>
<gene>
    <name evidence="5" type="ORF">ACFSDB_14480</name>
</gene>
<sequence>MGRTWWILLLSVLLALSACGEEEGGGAEAPAGVPEAQEGEVSEIFPPGEEVAFFFGEPGRFDVYCPIHPAMEMTVMVKKGADISGETTIAMKDLAFSERSVTVAPGTTVTWVNEDTLDHNVGFK</sequence>
<evidence type="ECO:0000256" key="1">
    <source>
        <dbReference type="ARBA" id="ARBA00022723"/>
    </source>
</evidence>
<accession>A0ABW4QKR1</accession>
<dbReference type="SUPFAM" id="SSF49503">
    <property type="entry name" value="Cupredoxins"/>
    <property type="match status" value="2"/>
</dbReference>
<keyword evidence="3" id="KW-0732">Signal</keyword>
<dbReference type="Proteomes" id="UP001597273">
    <property type="component" value="Unassembled WGS sequence"/>
</dbReference>
<dbReference type="Gene3D" id="2.60.40.420">
    <property type="entry name" value="Cupredoxins - blue copper proteins"/>
    <property type="match status" value="2"/>
</dbReference>
<evidence type="ECO:0000313" key="5">
    <source>
        <dbReference type="EMBL" id="MFD1864114.1"/>
    </source>
</evidence>
<dbReference type="EMBL" id="JBHUFW010000011">
    <property type="protein sequence ID" value="MFD1864114.1"/>
    <property type="molecule type" value="Genomic_DNA"/>
</dbReference>
<dbReference type="PANTHER" id="PTHR36507:SF1">
    <property type="entry name" value="BLL1555 PROTEIN"/>
    <property type="match status" value="1"/>
</dbReference>
<keyword evidence="6" id="KW-1185">Reference proteome</keyword>
<organism evidence="5 6">
    <name type="scientific">Planococcus chinensis</name>
    <dbReference type="NCBI Taxonomy" id="272917"/>
    <lineage>
        <taxon>Bacteria</taxon>
        <taxon>Bacillati</taxon>
        <taxon>Bacillota</taxon>
        <taxon>Bacilli</taxon>
        <taxon>Bacillales</taxon>
        <taxon>Caryophanaceae</taxon>
        <taxon>Planococcus</taxon>
    </lineage>
</organism>
<proteinExistence type="predicted"/>
<evidence type="ECO:0000313" key="6">
    <source>
        <dbReference type="Proteomes" id="UP001597273"/>
    </source>
</evidence>
<feature type="signal peptide" evidence="3">
    <location>
        <begin position="1"/>
        <end position="20"/>
    </location>
</feature>
<evidence type="ECO:0000259" key="4">
    <source>
        <dbReference type="Pfam" id="PF00127"/>
    </source>
</evidence>
<evidence type="ECO:0000256" key="3">
    <source>
        <dbReference type="SAM" id="SignalP"/>
    </source>
</evidence>
<dbReference type="PROSITE" id="PS51257">
    <property type="entry name" value="PROKAR_LIPOPROTEIN"/>
    <property type="match status" value="1"/>
</dbReference>
<keyword evidence="2" id="KW-0186">Copper</keyword>
<dbReference type="PANTHER" id="PTHR36507">
    <property type="entry name" value="BLL1555 PROTEIN"/>
    <property type="match status" value="1"/>
</dbReference>
<evidence type="ECO:0000256" key="2">
    <source>
        <dbReference type="ARBA" id="ARBA00023008"/>
    </source>
</evidence>
<name>A0ABW4QKR1_9BACL</name>
<keyword evidence="1" id="KW-0479">Metal-binding</keyword>